<evidence type="ECO:0000313" key="3">
    <source>
        <dbReference type="EMBL" id="ORB66929.1"/>
    </source>
</evidence>
<evidence type="ECO:0000259" key="2">
    <source>
        <dbReference type="Pfam" id="PF02720"/>
    </source>
</evidence>
<protein>
    <submittedName>
        <fullName evidence="3">HNH nuclease</fullName>
    </submittedName>
</protein>
<sequence>MGEFITSAVARERISVALDAIDDAHRVLRQTAPDEVGTEFRMVMAERLELQERFNRGVMYRIFGQLADPPDEAGSAPGWVQNLAARLRVTSAEVKRRNKVAERIVPRRSVSGELLQPHLSAVAMAVAAGAIGEDHVKVITAAMDKLPSCVSVTERAEVEASLVREATKSDAEIVRAAANRIDEIFNPDGDFDEADRARRRGVVVGRQGRDGMSRISGYLDPEARAYVEAAAAAVRPGRHLPDGAVEERRDDRSASQRCHDGIKLGLKAGIASGDMGTHRGHAVTVIARTTLAELNQAVHAVIDPAIPMPSPARTGGNGVLPMRDLIRMAAEAIHYLAVFEDHSDRPIYLGRQKRIATTDQRIICYSRDGGCTRPNCVEPGYHCEVHHSPEWVPSGATDADSLFFACGPDHKLLTEKRWRTEVTDTGRLAWTDGIRPPEVNHAHHPEELLRSDPDPPDTEQRRGPCCD</sequence>
<proteinExistence type="predicted"/>
<keyword evidence="4" id="KW-1185">Reference proteome</keyword>
<reference evidence="3 4" key="1">
    <citation type="submission" date="2017-02" db="EMBL/GenBank/DDBJ databases">
        <title>The new phylogeny of genus Mycobacterium.</title>
        <authorList>
            <person name="Tortoli E."/>
            <person name="Trovato A."/>
            <person name="Cirillo D.M."/>
        </authorList>
    </citation>
    <scope>NUCLEOTIDE SEQUENCE [LARGE SCALE GENOMIC DNA]</scope>
    <source>
        <strain evidence="3 4">DSM 44338</strain>
    </source>
</reference>
<feature type="domain" description="DUF222" evidence="2">
    <location>
        <begin position="45"/>
        <end position="368"/>
    </location>
</feature>
<dbReference type="STRING" id="75922.BST47_07635"/>
<evidence type="ECO:0000313" key="4">
    <source>
        <dbReference type="Proteomes" id="UP000192411"/>
    </source>
</evidence>
<feature type="region of interest" description="Disordered" evidence="1">
    <location>
        <begin position="429"/>
        <end position="467"/>
    </location>
</feature>
<dbReference type="AlphaFoldDB" id="A0A1X0JVG0"/>
<feature type="compositionally biased region" description="Basic and acidic residues" evidence="1">
    <location>
        <begin position="438"/>
        <end position="467"/>
    </location>
</feature>
<evidence type="ECO:0000256" key="1">
    <source>
        <dbReference type="SAM" id="MobiDB-lite"/>
    </source>
</evidence>
<dbReference type="Pfam" id="PF02720">
    <property type="entry name" value="DUF222"/>
    <property type="match status" value="1"/>
</dbReference>
<dbReference type="OrthoDB" id="4774865at2"/>
<organism evidence="3 4">
    <name type="scientific">Mycolicibacterium tusciae</name>
    <dbReference type="NCBI Taxonomy" id="75922"/>
    <lineage>
        <taxon>Bacteria</taxon>
        <taxon>Bacillati</taxon>
        <taxon>Actinomycetota</taxon>
        <taxon>Actinomycetes</taxon>
        <taxon>Mycobacteriales</taxon>
        <taxon>Mycobacteriaceae</taxon>
        <taxon>Mycolicibacterium</taxon>
    </lineage>
</organism>
<name>A0A1X0JVG0_9MYCO</name>
<accession>A0A1X0JVG0</accession>
<dbReference type="Proteomes" id="UP000192411">
    <property type="component" value="Unassembled WGS sequence"/>
</dbReference>
<gene>
    <name evidence="3" type="ORF">BST47_07635</name>
</gene>
<dbReference type="EMBL" id="MVIM01000003">
    <property type="protein sequence ID" value="ORB66929.1"/>
    <property type="molecule type" value="Genomic_DNA"/>
</dbReference>
<dbReference type="InterPro" id="IPR003870">
    <property type="entry name" value="DUF222"/>
</dbReference>
<comment type="caution">
    <text evidence="3">The sequence shown here is derived from an EMBL/GenBank/DDBJ whole genome shotgun (WGS) entry which is preliminary data.</text>
</comment>
<dbReference type="RefSeq" id="WP_083124871.1">
    <property type="nucleotide sequence ID" value="NZ_MVIM01000003.1"/>
</dbReference>